<dbReference type="RefSeq" id="WP_386823752.1">
    <property type="nucleotide sequence ID" value="NZ_JBHTIF010000001.1"/>
</dbReference>
<name>A0ABW2YDG2_9GAMM</name>
<feature type="transmembrane region" description="Helical" evidence="1">
    <location>
        <begin position="30"/>
        <end position="52"/>
    </location>
</feature>
<proteinExistence type="predicted"/>
<organism evidence="2 3">
    <name type="scientific">Lysobacter brunescens</name>
    <dbReference type="NCBI Taxonomy" id="262323"/>
    <lineage>
        <taxon>Bacteria</taxon>
        <taxon>Pseudomonadati</taxon>
        <taxon>Pseudomonadota</taxon>
        <taxon>Gammaproteobacteria</taxon>
        <taxon>Lysobacterales</taxon>
        <taxon>Lysobacteraceae</taxon>
        <taxon>Lysobacter</taxon>
    </lineage>
</organism>
<evidence type="ECO:0000313" key="2">
    <source>
        <dbReference type="EMBL" id="MFD0726198.1"/>
    </source>
</evidence>
<dbReference type="EMBL" id="JBHTIF010000001">
    <property type="protein sequence ID" value="MFD0726198.1"/>
    <property type="molecule type" value="Genomic_DNA"/>
</dbReference>
<gene>
    <name evidence="2" type="ORF">ACFQ0E_11405</name>
</gene>
<keyword evidence="1" id="KW-0472">Membrane</keyword>
<dbReference type="InterPro" id="IPR032307">
    <property type="entry name" value="PepSY_TM-like_2"/>
</dbReference>
<reference evidence="3" key="1">
    <citation type="journal article" date="2019" name="Int. J. Syst. Evol. Microbiol.">
        <title>The Global Catalogue of Microorganisms (GCM) 10K type strain sequencing project: providing services to taxonomists for standard genome sequencing and annotation.</title>
        <authorList>
            <consortium name="The Broad Institute Genomics Platform"/>
            <consortium name="The Broad Institute Genome Sequencing Center for Infectious Disease"/>
            <person name="Wu L."/>
            <person name="Ma J."/>
        </authorList>
    </citation>
    <scope>NUCLEOTIDE SEQUENCE [LARGE SCALE GENOMIC DNA]</scope>
    <source>
        <strain evidence="3">CCUG 55585</strain>
    </source>
</reference>
<keyword evidence="3" id="KW-1185">Reference proteome</keyword>
<comment type="caution">
    <text evidence="2">The sequence shown here is derived from an EMBL/GenBank/DDBJ whole genome shotgun (WGS) entry which is preliminary data.</text>
</comment>
<evidence type="ECO:0000256" key="1">
    <source>
        <dbReference type="SAM" id="Phobius"/>
    </source>
</evidence>
<evidence type="ECO:0000313" key="3">
    <source>
        <dbReference type="Proteomes" id="UP001597110"/>
    </source>
</evidence>
<feature type="transmembrane region" description="Helical" evidence="1">
    <location>
        <begin position="167"/>
        <end position="191"/>
    </location>
</feature>
<protein>
    <submittedName>
        <fullName evidence="2">PepSY-associated TM helix domain-containing protein</fullName>
    </submittedName>
</protein>
<dbReference type="PANTHER" id="PTHR40115">
    <property type="entry name" value="INNER MEMBRANE PROTEIN WITH PEPSY TM HELIX"/>
    <property type="match status" value="1"/>
</dbReference>
<dbReference type="Pfam" id="PF16357">
    <property type="entry name" value="PepSY_TM_like_2"/>
    <property type="match status" value="1"/>
</dbReference>
<feature type="transmembrane region" description="Helical" evidence="1">
    <location>
        <begin position="197"/>
        <end position="216"/>
    </location>
</feature>
<dbReference type="PANTHER" id="PTHR40115:SF1">
    <property type="entry name" value="INNER MEMBRANE PROTEIN WITH PEPSY TM HELIX"/>
    <property type="match status" value="1"/>
</dbReference>
<dbReference type="Proteomes" id="UP001597110">
    <property type="component" value="Unassembled WGS sequence"/>
</dbReference>
<keyword evidence="1" id="KW-0812">Transmembrane</keyword>
<sequence>MGRDVSPSRAKDIAAAQRQRGFWLRTLHQWHWISAAASLAGMLLFAITGITLNHAGSIEASPQVERKAATLPPKVLAALGTREEGEAPLPARVEDWLDAQLRLDLSGRPGEWSPEEVYISLPTPGADAWLSIHRETGEVEYERTDRGWIAYFNDLHKGRNSGTAWRWFIDVFAVACVLFCLTGLLLLQMYARQRRSTWPWVGLGIVLPVLLALLFIH</sequence>
<accession>A0ABW2YDG2</accession>
<keyword evidence="1" id="KW-1133">Transmembrane helix</keyword>